<reference evidence="5" key="1">
    <citation type="submission" date="2018-10" db="EMBL/GenBank/DDBJ databases">
        <title>Transcriptome assembly of Aceria tosichella (Wheat curl mite) Type 2.</title>
        <authorList>
            <person name="Scully E.D."/>
            <person name="Geib S.M."/>
            <person name="Palmer N.A."/>
            <person name="Gupta A.K."/>
            <person name="Sarath G."/>
            <person name="Tatineni S."/>
        </authorList>
    </citation>
    <scope>NUCLEOTIDE SEQUENCE</scope>
    <source>
        <strain evidence="5">LincolnNE</strain>
    </source>
</reference>
<name>A0A6G1SFM9_9ACAR</name>
<organism evidence="5">
    <name type="scientific">Aceria tosichella</name>
    <name type="common">wheat curl mite</name>
    <dbReference type="NCBI Taxonomy" id="561515"/>
    <lineage>
        <taxon>Eukaryota</taxon>
        <taxon>Metazoa</taxon>
        <taxon>Ecdysozoa</taxon>
        <taxon>Arthropoda</taxon>
        <taxon>Chelicerata</taxon>
        <taxon>Arachnida</taxon>
        <taxon>Acari</taxon>
        <taxon>Acariformes</taxon>
        <taxon>Trombidiformes</taxon>
        <taxon>Prostigmata</taxon>
        <taxon>Eupodina</taxon>
        <taxon>Eriophyoidea</taxon>
        <taxon>Eriophyidae</taxon>
        <taxon>Eriophyinae</taxon>
        <taxon>Aceriini</taxon>
        <taxon>Aceria</taxon>
    </lineage>
</organism>
<dbReference type="PANTHER" id="PTHR12649">
    <property type="entry name" value="PEPTIDYL-TRNA HYDROLASE 2"/>
    <property type="match status" value="1"/>
</dbReference>
<dbReference type="EMBL" id="GGYP01003949">
    <property type="protein sequence ID" value="MDE48720.1"/>
    <property type="molecule type" value="Transcribed_RNA"/>
</dbReference>
<gene>
    <name evidence="5" type="primary">C24G6.8_0</name>
    <name evidence="5" type="ORF">g.299</name>
</gene>
<accession>A0A6G1SFM9</accession>
<evidence type="ECO:0000256" key="1">
    <source>
        <dbReference type="ARBA" id="ARBA00013260"/>
    </source>
</evidence>
<proteinExistence type="inferred from homology"/>
<dbReference type="Pfam" id="PF01981">
    <property type="entry name" value="PTH2"/>
    <property type="match status" value="1"/>
</dbReference>
<dbReference type="InterPro" id="IPR023476">
    <property type="entry name" value="Pep_tRNA_hydro_II_dom_sf"/>
</dbReference>
<dbReference type="FunFam" id="3.40.1490.10:FF:000002">
    <property type="entry name" value="Peptidyl-tRNA hydrolase 2, mitochondrial"/>
    <property type="match status" value="1"/>
</dbReference>
<dbReference type="NCBIfam" id="TIGR00283">
    <property type="entry name" value="arch_pth2"/>
    <property type="match status" value="1"/>
</dbReference>
<protein>
    <recommendedName>
        <fullName evidence="1">peptidyl-tRNA hydrolase</fullName>
        <ecNumber evidence="1">3.1.1.29</ecNumber>
    </recommendedName>
</protein>
<dbReference type="AlphaFoldDB" id="A0A6G1SFM9"/>
<dbReference type="SUPFAM" id="SSF102462">
    <property type="entry name" value="Peptidyl-tRNA hydrolase II"/>
    <property type="match status" value="1"/>
</dbReference>
<dbReference type="InterPro" id="IPR002833">
    <property type="entry name" value="PTH2"/>
</dbReference>
<dbReference type="Gene3D" id="3.40.1490.10">
    <property type="entry name" value="Bit1"/>
    <property type="match status" value="1"/>
</dbReference>
<evidence type="ECO:0000256" key="2">
    <source>
        <dbReference type="ARBA" id="ARBA00022801"/>
    </source>
</evidence>
<sequence>MLSSLAASLFAEPEFKMVFVVNKELDMGVGKQCAQVAHAAIGLYNDILTNDRTGGDNQVKIMQWQSGGAKKIVCRGNNTAHLVSLQEQANMAQLPNHLVTDAGHTQIPAGSTTVLAIFGSSPDLDKATGSLRLL</sequence>
<keyword evidence="2 5" id="KW-0378">Hydrolase</keyword>
<evidence type="ECO:0000256" key="4">
    <source>
        <dbReference type="ARBA" id="ARBA00048707"/>
    </source>
</evidence>
<dbReference type="GO" id="GO:0005829">
    <property type="term" value="C:cytosol"/>
    <property type="evidence" value="ECO:0007669"/>
    <property type="project" value="TreeGrafter"/>
</dbReference>
<comment type="catalytic activity">
    <reaction evidence="4">
        <text>an N-acyl-L-alpha-aminoacyl-tRNA + H2O = an N-acyl-L-amino acid + a tRNA + H(+)</text>
        <dbReference type="Rhea" id="RHEA:54448"/>
        <dbReference type="Rhea" id="RHEA-COMP:10123"/>
        <dbReference type="Rhea" id="RHEA-COMP:13883"/>
        <dbReference type="ChEBI" id="CHEBI:15377"/>
        <dbReference type="ChEBI" id="CHEBI:15378"/>
        <dbReference type="ChEBI" id="CHEBI:59874"/>
        <dbReference type="ChEBI" id="CHEBI:78442"/>
        <dbReference type="ChEBI" id="CHEBI:138191"/>
        <dbReference type="EC" id="3.1.1.29"/>
    </reaction>
</comment>
<dbReference type="EC" id="3.1.1.29" evidence="1"/>
<evidence type="ECO:0000256" key="3">
    <source>
        <dbReference type="ARBA" id="ARBA00038050"/>
    </source>
</evidence>
<evidence type="ECO:0000313" key="5">
    <source>
        <dbReference type="EMBL" id="MDE48720.1"/>
    </source>
</evidence>
<dbReference type="PANTHER" id="PTHR12649:SF29">
    <property type="entry name" value="AMINOACYL-TRNA HYDROLASE"/>
    <property type="match status" value="1"/>
</dbReference>
<comment type="similarity">
    <text evidence="3">Belongs to the PTH2 family.</text>
</comment>
<dbReference type="GO" id="GO:0004045">
    <property type="term" value="F:peptidyl-tRNA hydrolase activity"/>
    <property type="evidence" value="ECO:0007669"/>
    <property type="project" value="UniProtKB-EC"/>
</dbReference>